<dbReference type="EMBL" id="JBDJPC010000013">
    <property type="protein sequence ID" value="KAL1488657.1"/>
    <property type="molecule type" value="Genomic_DNA"/>
</dbReference>
<dbReference type="Proteomes" id="UP001566132">
    <property type="component" value="Unassembled WGS sequence"/>
</dbReference>
<reference evidence="1 2" key="1">
    <citation type="submission" date="2024-05" db="EMBL/GenBank/DDBJ databases">
        <title>Genetic variation in Jamaican populations of the coffee berry borer (Hypothenemus hampei).</title>
        <authorList>
            <person name="Errbii M."/>
            <person name="Myrie A."/>
        </authorList>
    </citation>
    <scope>NUCLEOTIDE SEQUENCE [LARGE SCALE GENOMIC DNA]</scope>
    <source>
        <strain evidence="1">JA-Hopewell-2020-01-JO</strain>
        <tissue evidence="1">Whole body</tissue>
    </source>
</reference>
<keyword evidence="2" id="KW-1185">Reference proteome</keyword>
<dbReference type="AlphaFoldDB" id="A0ABD1E3X5"/>
<sequence length="131" mass="15326">MLTKIHSSDTYSIDDIQQWFHEDLNAPAWHLMSDMELLENFKNKGNIEIEYVTTSDPEVSDESQDSFAGSYLPENTFKDNVDTLRQMYKHFGIFKKWYANNSNCTIEQMYHLNNIENVLESAICNELCDNV</sequence>
<name>A0ABD1E3X5_HYPHA</name>
<gene>
    <name evidence="1" type="ORF">ABEB36_014457</name>
</gene>
<comment type="caution">
    <text evidence="1">The sequence shown here is derived from an EMBL/GenBank/DDBJ whole genome shotgun (WGS) entry which is preliminary data.</text>
</comment>
<accession>A0ABD1E3X5</accession>
<protein>
    <submittedName>
        <fullName evidence="1">Uncharacterized protein</fullName>
    </submittedName>
</protein>
<evidence type="ECO:0000313" key="1">
    <source>
        <dbReference type="EMBL" id="KAL1488657.1"/>
    </source>
</evidence>
<organism evidence="1 2">
    <name type="scientific">Hypothenemus hampei</name>
    <name type="common">Coffee berry borer</name>
    <dbReference type="NCBI Taxonomy" id="57062"/>
    <lineage>
        <taxon>Eukaryota</taxon>
        <taxon>Metazoa</taxon>
        <taxon>Ecdysozoa</taxon>
        <taxon>Arthropoda</taxon>
        <taxon>Hexapoda</taxon>
        <taxon>Insecta</taxon>
        <taxon>Pterygota</taxon>
        <taxon>Neoptera</taxon>
        <taxon>Endopterygota</taxon>
        <taxon>Coleoptera</taxon>
        <taxon>Polyphaga</taxon>
        <taxon>Cucujiformia</taxon>
        <taxon>Curculionidae</taxon>
        <taxon>Scolytinae</taxon>
        <taxon>Hypothenemus</taxon>
    </lineage>
</organism>
<proteinExistence type="predicted"/>
<evidence type="ECO:0000313" key="2">
    <source>
        <dbReference type="Proteomes" id="UP001566132"/>
    </source>
</evidence>